<feature type="region of interest" description="Disordered" evidence="1">
    <location>
        <begin position="77"/>
        <end position="214"/>
    </location>
</feature>
<dbReference type="AlphaFoldDB" id="A0A7J0EGZ9"/>
<evidence type="ECO:0000313" key="2">
    <source>
        <dbReference type="EMBL" id="GFY85456.1"/>
    </source>
</evidence>
<feature type="compositionally biased region" description="Basic and acidic residues" evidence="1">
    <location>
        <begin position="102"/>
        <end position="136"/>
    </location>
</feature>
<feature type="compositionally biased region" description="Acidic residues" evidence="1">
    <location>
        <begin position="80"/>
        <end position="101"/>
    </location>
</feature>
<accession>A0A7J0EGZ9</accession>
<evidence type="ECO:0000313" key="3">
    <source>
        <dbReference type="Proteomes" id="UP000585474"/>
    </source>
</evidence>
<comment type="caution">
    <text evidence="2">The sequence shown here is derived from an EMBL/GenBank/DDBJ whole genome shotgun (WGS) entry which is preliminary data.</text>
</comment>
<dbReference type="EMBL" id="BJWL01000004">
    <property type="protein sequence ID" value="GFY85456.1"/>
    <property type="molecule type" value="Genomic_DNA"/>
</dbReference>
<name>A0A7J0EGZ9_9ERIC</name>
<gene>
    <name evidence="2" type="ORF">Acr_04g0001940</name>
</gene>
<proteinExistence type="predicted"/>
<dbReference type="Proteomes" id="UP000585474">
    <property type="component" value="Unassembled WGS sequence"/>
</dbReference>
<keyword evidence="3" id="KW-1185">Reference proteome</keyword>
<organism evidence="2 3">
    <name type="scientific">Actinidia rufa</name>
    <dbReference type="NCBI Taxonomy" id="165716"/>
    <lineage>
        <taxon>Eukaryota</taxon>
        <taxon>Viridiplantae</taxon>
        <taxon>Streptophyta</taxon>
        <taxon>Embryophyta</taxon>
        <taxon>Tracheophyta</taxon>
        <taxon>Spermatophyta</taxon>
        <taxon>Magnoliopsida</taxon>
        <taxon>eudicotyledons</taxon>
        <taxon>Gunneridae</taxon>
        <taxon>Pentapetalae</taxon>
        <taxon>asterids</taxon>
        <taxon>Ericales</taxon>
        <taxon>Actinidiaceae</taxon>
        <taxon>Actinidia</taxon>
    </lineage>
</organism>
<feature type="region of interest" description="Disordered" evidence="1">
    <location>
        <begin position="1"/>
        <end position="21"/>
    </location>
</feature>
<feature type="compositionally biased region" description="Pro residues" evidence="1">
    <location>
        <begin position="201"/>
        <end position="214"/>
    </location>
</feature>
<protein>
    <submittedName>
        <fullName evidence="2">Uncharacterized protein</fullName>
    </submittedName>
</protein>
<sequence length="214" mass="24452">MEEGSGSKGKASLRSESAEKSLAPEFEEFEMEMHAFMAQMLELMQKLYVKVDNVATRLLFVENKMRDMKKEMRLIKEGKEEWEEEEESEEESEEENEEEKGVEEQGEKEVVQEKREEKQEKEGADQEKDESDKGDSFETEFYHPPTKLQTTGSKYKLRQRGPTKFSNTAEKTLELTLSPSPSPSPSTSIHVSSPRVSLPHTSPPPPTTLPPSIH</sequence>
<feature type="compositionally biased region" description="Low complexity" evidence="1">
    <location>
        <begin position="185"/>
        <end position="200"/>
    </location>
</feature>
<evidence type="ECO:0000256" key="1">
    <source>
        <dbReference type="SAM" id="MobiDB-lite"/>
    </source>
</evidence>
<reference evidence="2 3" key="1">
    <citation type="submission" date="2019-07" db="EMBL/GenBank/DDBJ databases">
        <title>De Novo Assembly of kiwifruit Actinidia rufa.</title>
        <authorList>
            <person name="Sugita-Konishi S."/>
            <person name="Sato K."/>
            <person name="Mori E."/>
            <person name="Abe Y."/>
            <person name="Kisaki G."/>
            <person name="Hamano K."/>
            <person name="Suezawa K."/>
            <person name="Otani M."/>
            <person name="Fukuda T."/>
            <person name="Manabe T."/>
            <person name="Gomi K."/>
            <person name="Tabuchi M."/>
            <person name="Akimitsu K."/>
            <person name="Kataoka I."/>
        </authorList>
    </citation>
    <scope>NUCLEOTIDE SEQUENCE [LARGE SCALE GENOMIC DNA]</scope>
    <source>
        <strain evidence="3">cv. Fuchu</strain>
    </source>
</reference>